<dbReference type="PROSITE" id="PS50056">
    <property type="entry name" value="TYR_PHOSPHATASE_2"/>
    <property type="match status" value="1"/>
</dbReference>
<dbReference type="OrthoDB" id="204030at2157"/>
<dbReference type="KEGG" id="hsn:DV733_11990"/>
<dbReference type="GeneID" id="39848593"/>
<dbReference type="PANTHER" id="PTHR45961:SF6">
    <property type="entry name" value="IP21249P"/>
    <property type="match status" value="1"/>
</dbReference>
<dbReference type="SMART" id="SM00195">
    <property type="entry name" value="DSPc"/>
    <property type="match status" value="1"/>
</dbReference>
<dbReference type="AlphaFoldDB" id="A0A4D6HCU7"/>
<dbReference type="CDD" id="cd14498">
    <property type="entry name" value="DSP"/>
    <property type="match status" value="1"/>
</dbReference>
<evidence type="ECO:0000313" key="5">
    <source>
        <dbReference type="EMBL" id="QCC51904.1"/>
    </source>
</evidence>
<dbReference type="InterPro" id="IPR052103">
    <property type="entry name" value="Dual_spec_Phospatases"/>
</dbReference>
<dbReference type="Proteomes" id="UP000296706">
    <property type="component" value="Chromosome"/>
</dbReference>
<dbReference type="InterPro" id="IPR000387">
    <property type="entry name" value="Tyr_Pase_dom"/>
</dbReference>
<keyword evidence="3" id="KW-0904">Protein phosphatase</keyword>
<feature type="domain" description="Tyrosine specific protein phosphatases" evidence="4">
    <location>
        <begin position="80"/>
        <end position="138"/>
    </location>
</feature>
<dbReference type="InterPro" id="IPR029021">
    <property type="entry name" value="Prot-tyrosine_phosphatase-like"/>
</dbReference>
<dbReference type="InterPro" id="IPR000340">
    <property type="entry name" value="Dual-sp_phosphatase_cat-dom"/>
</dbReference>
<dbReference type="SUPFAM" id="SSF52799">
    <property type="entry name" value="(Phosphotyrosine protein) phosphatases II"/>
    <property type="match status" value="1"/>
</dbReference>
<evidence type="ECO:0000256" key="1">
    <source>
        <dbReference type="ARBA" id="ARBA00008601"/>
    </source>
</evidence>
<reference evidence="5 6" key="1">
    <citation type="journal article" date="2019" name="Nat. Commun.">
        <title>A new type of DNA phosphorothioation-based antiviral system in archaea.</title>
        <authorList>
            <person name="Xiong L."/>
            <person name="Liu S."/>
            <person name="Chen S."/>
            <person name="Xiao Y."/>
            <person name="Zhu B."/>
            <person name="Gao Y."/>
            <person name="Zhang Y."/>
            <person name="Chen B."/>
            <person name="Luo J."/>
            <person name="Deng Z."/>
            <person name="Chen X."/>
            <person name="Wang L."/>
            <person name="Chen S."/>
        </authorList>
    </citation>
    <scope>NUCLEOTIDE SEQUENCE [LARGE SCALE GENOMIC DNA]</scope>
    <source>
        <strain evidence="5 6">CBA1105</strain>
    </source>
</reference>
<dbReference type="STRING" id="1457250.GCA_000755225_00488"/>
<dbReference type="Gene3D" id="3.90.190.10">
    <property type="entry name" value="Protein tyrosine phosphatase superfamily"/>
    <property type="match status" value="1"/>
</dbReference>
<evidence type="ECO:0000256" key="3">
    <source>
        <dbReference type="ARBA" id="ARBA00022912"/>
    </source>
</evidence>
<evidence type="ECO:0000256" key="2">
    <source>
        <dbReference type="ARBA" id="ARBA00022801"/>
    </source>
</evidence>
<protein>
    <submittedName>
        <fullName evidence="5">Phosphatase</fullName>
    </submittedName>
</protein>
<dbReference type="InterPro" id="IPR016130">
    <property type="entry name" value="Tyr_Pase_AS"/>
</dbReference>
<dbReference type="InterPro" id="IPR020422">
    <property type="entry name" value="TYR_PHOSPHATASE_DUAL_dom"/>
</dbReference>
<comment type="similarity">
    <text evidence="1">Belongs to the protein-tyrosine phosphatase family. Non-receptor class dual specificity subfamily.</text>
</comment>
<evidence type="ECO:0000259" key="4">
    <source>
        <dbReference type="PROSITE" id="PS50056"/>
    </source>
</evidence>
<organism evidence="5 6">
    <name type="scientific">Halapricum salinum</name>
    <dbReference type="NCBI Taxonomy" id="1457250"/>
    <lineage>
        <taxon>Archaea</taxon>
        <taxon>Methanobacteriati</taxon>
        <taxon>Methanobacteriota</taxon>
        <taxon>Stenosarchaea group</taxon>
        <taxon>Halobacteria</taxon>
        <taxon>Halobacteriales</taxon>
        <taxon>Haloarculaceae</taxon>
        <taxon>Halapricum</taxon>
    </lineage>
</organism>
<keyword evidence="2" id="KW-0378">Hydrolase</keyword>
<keyword evidence="6" id="KW-1185">Reference proteome</keyword>
<proteinExistence type="inferred from homology"/>
<gene>
    <name evidence="5" type="ORF">DV733_11990</name>
</gene>
<dbReference type="PROSITE" id="PS00383">
    <property type="entry name" value="TYR_PHOSPHATASE_1"/>
    <property type="match status" value="1"/>
</dbReference>
<dbReference type="GO" id="GO:0004721">
    <property type="term" value="F:phosphoprotein phosphatase activity"/>
    <property type="evidence" value="ECO:0007669"/>
    <property type="project" value="UniProtKB-KW"/>
</dbReference>
<sequence length="158" mass="17233">MDEDSAGGERRSTGLPFWFGEDKPVVRRIGERDLYLGNWQAADPERSDQAFDHVVSATFREYPRTTHHHPMADGPETDWETFAAAVDDARSCYRAEGSLLVHCTAGVSRSSSILGTLLAVEEGLALEAALDLVREARPCATPHPALHSLAVLYVAAEA</sequence>
<accession>A0A4D6HCU7</accession>
<dbReference type="Pfam" id="PF00782">
    <property type="entry name" value="DSPc"/>
    <property type="match status" value="1"/>
</dbReference>
<dbReference type="RefSeq" id="WP_049994487.1">
    <property type="nucleotide sequence ID" value="NZ_CP031310.1"/>
</dbReference>
<name>A0A4D6HCU7_9EURY</name>
<dbReference type="EMBL" id="CP031310">
    <property type="protein sequence ID" value="QCC51904.1"/>
    <property type="molecule type" value="Genomic_DNA"/>
</dbReference>
<dbReference type="PANTHER" id="PTHR45961">
    <property type="entry name" value="IP21249P"/>
    <property type="match status" value="1"/>
</dbReference>
<evidence type="ECO:0000313" key="6">
    <source>
        <dbReference type="Proteomes" id="UP000296706"/>
    </source>
</evidence>